<accession>A0AAE0U4L4</accession>
<evidence type="ECO:0000313" key="4">
    <source>
        <dbReference type="Proteomes" id="UP001285441"/>
    </source>
</evidence>
<evidence type="ECO:0000256" key="1">
    <source>
        <dbReference type="SAM" id="MobiDB-lite"/>
    </source>
</evidence>
<evidence type="ECO:0000313" key="3">
    <source>
        <dbReference type="EMBL" id="KAK3390309.1"/>
    </source>
</evidence>
<comment type="caution">
    <text evidence="3">The sequence shown here is derived from an EMBL/GenBank/DDBJ whole genome shotgun (WGS) entry which is preliminary data.</text>
</comment>
<feature type="transmembrane region" description="Helical" evidence="2">
    <location>
        <begin position="43"/>
        <end position="63"/>
    </location>
</feature>
<dbReference type="Proteomes" id="UP001285441">
    <property type="component" value="Unassembled WGS sequence"/>
</dbReference>
<feature type="compositionally biased region" description="Pro residues" evidence="1">
    <location>
        <begin position="408"/>
        <end position="417"/>
    </location>
</feature>
<feature type="compositionally biased region" description="Basic and acidic residues" evidence="1">
    <location>
        <begin position="386"/>
        <end position="402"/>
    </location>
</feature>
<gene>
    <name evidence="3" type="ORF">B0H63DRAFT_110867</name>
</gene>
<keyword evidence="2" id="KW-0812">Transmembrane</keyword>
<evidence type="ECO:0000256" key="2">
    <source>
        <dbReference type="SAM" id="Phobius"/>
    </source>
</evidence>
<feature type="compositionally biased region" description="Low complexity" evidence="1">
    <location>
        <begin position="347"/>
        <end position="362"/>
    </location>
</feature>
<name>A0AAE0U4L4_9PEZI</name>
<reference evidence="3" key="2">
    <citation type="submission" date="2023-06" db="EMBL/GenBank/DDBJ databases">
        <authorList>
            <consortium name="Lawrence Berkeley National Laboratory"/>
            <person name="Haridas S."/>
            <person name="Hensen N."/>
            <person name="Bonometti L."/>
            <person name="Westerberg I."/>
            <person name="Brannstrom I.O."/>
            <person name="Guillou S."/>
            <person name="Cros-Aarteil S."/>
            <person name="Calhoun S."/>
            <person name="Kuo A."/>
            <person name="Mondo S."/>
            <person name="Pangilinan J."/>
            <person name="Riley R."/>
            <person name="LaButti K."/>
            <person name="Andreopoulos B."/>
            <person name="Lipzen A."/>
            <person name="Chen C."/>
            <person name="Yanf M."/>
            <person name="Daum C."/>
            <person name="Ng V."/>
            <person name="Clum A."/>
            <person name="Steindorff A."/>
            <person name="Ohm R."/>
            <person name="Martin F."/>
            <person name="Silar P."/>
            <person name="Natvig D."/>
            <person name="Lalanne C."/>
            <person name="Gautier V."/>
            <person name="Ament-velasquez S.L."/>
            <person name="Kruys A."/>
            <person name="Hutchinson M.I."/>
            <person name="Powell A.J."/>
            <person name="Barry K."/>
            <person name="Miller A.N."/>
            <person name="Grigoriev I.V."/>
            <person name="Debuchy R."/>
            <person name="Gladieux P."/>
            <person name="Thoren M.H."/>
            <person name="Johannesson H."/>
        </authorList>
    </citation>
    <scope>NUCLEOTIDE SEQUENCE</scope>
    <source>
        <strain evidence="3">CBS 232.78</strain>
    </source>
</reference>
<organism evidence="3 4">
    <name type="scientific">Podospora didyma</name>
    <dbReference type="NCBI Taxonomy" id="330526"/>
    <lineage>
        <taxon>Eukaryota</taxon>
        <taxon>Fungi</taxon>
        <taxon>Dikarya</taxon>
        <taxon>Ascomycota</taxon>
        <taxon>Pezizomycotina</taxon>
        <taxon>Sordariomycetes</taxon>
        <taxon>Sordariomycetidae</taxon>
        <taxon>Sordariales</taxon>
        <taxon>Podosporaceae</taxon>
        <taxon>Podospora</taxon>
    </lineage>
</organism>
<keyword evidence="2" id="KW-0472">Membrane</keyword>
<feature type="transmembrane region" description="Helical" evidence="2">
    <location>
        <begin position="107"/>
        <end position="129"/>
    </location>
</feature>
<feature type="transmembrane region" description="Helical" evidence="2">
    <location>
        <begin position="246"/>
        <end position="271"/>
    </location>
</feature>
<reference evidence="3" key="1">
    <citation type="journal article" date="2023" name="Mol. Phylogenet. Evol.">
        <title>Genome-scale phylogeny and comparative genomics of the fungal order Sordariales.</title>
        <authorList>
            <person name="Hensen N."/>
            <person name="Bonometti L."/>
            <person name="Westerberg I."/>
            <person name="Brannstrom I.O."/>
            <person name="Guillou S."/>
            <person name="Cros-Aarteil S."/>
            <person name="Calhoun S."/>
            <person name="Haridas S."/>
            <person name="Kuo A."/>
            <person name="Mondo S."/>
            <person name="Pangilinan J."/>
            <person name="Riley R."/>
            <person name="LaButti K."/>
            <person name="Andreopoulos B."/>
            <person name="Lipzen A."/>
            <person name="Chen C."/>
            <person name="Yan M."/>
            <person name="Daum C."/>
            <person name="Ng V."/>
            <person name="Clum A."/>
            <person name="Steindorff A."/>
            <person name="Ohm R.A."/>
            <person name="Martin F."/>
            <person name="Silar P."/>
            <person name="Natvig D.O."/>
            <person name="Lalanne C."/>
            <person name="Gautier V."/>
            <person name="Ament-Velasquez S.L."/>
            <person name="Kruys A."/>
            <person name="Hutchinson M.I."/>
            <person name="Powell A.J."/>
            <person name="Barry K."/>
            <person name="Miller A.N."/>
            <person name="Grigoriev I.V."/>
            <person name="Debuchy R."/>
            <person name="Gladieux P."/>
            <person name="Hiltunen Thoren M."/>
            <person name="Johannesson H."/>
        </authorList>
    </citation>
    <scope>NUCLEOTIDE SEQUENCE</scope>
    <source>
        <strain evidence="3">CBS 232.78</strain>
    </source>
</reference>
<dbReference type="EMBL" id="JAULSW010000002">
    <property type="protein sequence ID" value="KAK3390309.1"/>
    <property type="molecule type" value="Genomic_DNA"/>
</dbReference>
<keyword evidence="2" id="KW-1133">Transmembrane helix</keyword>
<dbReference type="AlphaFoldDB" id="A0AAE0U4L4"/>
<feature type="transmembrane region" description="Helical" evidence="2">
    <location>
        <begin position="12"/>
        <end position="36"/>
    </location>
</feature>
<protein>
    <recommendedName>
        <fullName evidence="5">Glycoside hydrolase</fullName>
    </recommendedName>
</protein>
<keyword evidence="4" id="KW-1185">Reference proteome</keyword>
<feature type="transmembrane region" description="Helical" evidence="2">
    <location>
        <begin position="173"/>
        <end position="196"/>
    </location>
</feature>
<proteinExistence type="predicted"/>
<feature type="transmembrane region" description="Helical" evidence="2">
    <location>
        <begin position="141"/>
        <end position="161"/>
    </location>
</feature>
<feature type="region of interest" description="Disordered" evidence="1">
    <location>
        <begin position="335"/>
        <end position="417"/>
    </location>
</feature>
<sequence length="417" mass="46274">MAAQLPADALGAAVAILIYSFLCLVSGAFLVWLIWIHNERQSYVALLASFMCLQTLASIIQQIHTIVSWRDVKTSEWENMVANVGNPELHVTGASTGFDRILFYIQYYSYNVDAMIVLFWSIELAYSIYQLRAPKFTRRIHASLVAKGSAVVLPAIQMVLLRFSPAKNNTTGLIILADFIMIASFAVGGVLLLGILGKYVHARVALQSWNVQYGQASIGTSSNGLSGTGNGNAAPPRRKTIYDKWLIIRFTIAFVALSCFELVVIFFQLRAAGNNTRQNIPAEPDLTAAKAIGDFALFLPGVTACPLAFVVFGTTRTFRDYMWTLFTPKSFQEKRLARRRARKPSRSDAAASVPRQQQQQQQRRQKDEESGGESVSSYGVRLTDMSPREDKHFATAHDDELPILKPSPVAPPPMAYR</sequence>
<feature type="transmembrane region" description="Helical" evidence="2">
    <location>
        <begin position="291"/>
        <end position="312"/>
    </location>
</feature>
<evidence type="ECO:0008006" key="5">
    <source>
        <dbReference type="Google" id="ProtNLM"/>
    </source>
</evidence>